<evidence type="ECO:0000259" key="1">
    <source>
        <dbReference type="PROSITE" id="PS50943"/>
    </source>
</evidence>
<dbReference type="SMART" id="SM00530">
    <property type="entry name" value="HTH_XRE"/>
    <property type="match status" value="1"/>
</dbReference>
<dbReference type="RefSeq" id="WP_345642703.1">
    <property type="nucleotide sequence ID" value="NZ_BAABEP010000006.1"/>
</dbReference>
<dbReference type="CDD" id="cd00093">
    <property type="entry name" value="HTH_XRE"/>
    <property type="match status" value="1"/>
</dbReference>
<dbReference type="SUPFAM" id="SSF47413">
    <property type="entry name" value="lambda repressor-like DNA-binding domains"/>
    <property type="match status" value="1"/>
</dbReference>
<dbReference type="Gene3D" id="1.10.260.40">
    <property type="entry name" value="lambda repressor-like DNA-binding domains"/>
    <property type="match status" value="1"/>
</dbReference>
<accession>A0ABP7EFE1</accession>
<dbReference type="Pfam" id="PF01381">
    <property type="entry name" value="HTH_3"/>
    <property type="match status" value="1"/>
</dbReference>
<dbReference type="Proteomes" id="UP001499884">
    <property type="component" value="Unassembled WGS sequence"/>
</dbReference>
<keyword evidence="3" id="KW-1185">Reference proteome</keyword>
<feature type="domain" description="HTH cro/C1-type" evidence="1">
    <location>
        <begin position="15"/>
        <end position="70"/>
    </location>
</feature>
<name>A0ABP7EFE1_9ACTN</name>
<protein>
    <recommendedName>
        <fullName evidence="1">HTH cro/C1-type domain-containing protein</fullName>
    </recommendedName>
</protein>
<dbReference type="PROSITE" id="PS50943">
    <property type="entry name" value="HTH_CROC1"/>
    <property type="match status" value="1"/>
</dbReference>
<reference evidence="3" key="1">
    <citation type="journal article" date="2019" name="Int. J. Syst. Evol. Microbiol.">
        <title>The Global Catalogue of Microorganisms (GCM) 10K type strain sequencing project: providing services to taxonomists for standard genome sequencing and annotation.</title>
        <authorList>
            <consortium name="The Broad Institute Genomics Platform"/>
            <consortium name="The Broad Institute Genome Sequencing Center for Infectious Disease"/>
            <person name="Wu L."/>
            <person name="Ma J."/>
        </authorList>
    </citation>
    <scope>NUCLEOTIDE SEQUENCE [LARGE SCALE GENOMIC DNA]</scope>
    <source>
        <strain evidence="3">JCM 30846</strain>
    </source>
</reference>
<dbReference type="InterPro" id="IPR010982">
    <property type="entry name" value="Lambda_DNA-bd_dom_sf"/>
</dbReference>
<gene>
    <name evidence="2" type="ORF">GCM10023082_14210</name>
</gene>
<proteinExistence type="predicted"/>
<dbReference type="InterPro" id="IPR001387">
    <property type="entry name" value="Cro/C1-type_HTH"/>
</dbReference>
<evidence type="ECO:0000313" key="3">
    <source>
        <dbReference type="Proteomes" id="UP001499884"/>
    </source>
</evidence>
<dbReference type="EMBL" id="BAABEP010000006">
    <property type="protein sequence ID" value="GAA3717803.1"/>
    <property type="molecule type" value="Genomic_DNA"/>
</dbReference>
<sequence>MENEEHHPETFAQILARLKDEYGVSDTEIARRTGLHVSTVNTWVHGKRTPRPAAVRALAEAFPKFPLDALAAAAQQSVPPPLEPDSKQRLLDLFEKLTEEQRELQEIQIQAVVRRNQQGAS</sequence>
<comment type="caution">
    <text evidence="2">The sequence shown here is derived from an EMBL/GenBank/DDBJ whole genome shotgun (WGS) entry which is preliminary data.</text>
</comment>
<evidence type="ECO:0000313" key="2">
    <source>
        <dbReference type="EMBL" id="GAA3717803.1"/>
    </source>
</evidence>
<organism evidence="2 3">
    <name type="scientific">Streptomyces tremellae</name>
    <dbReference type="NCBI Taxonomy" id="1124239"/>
    <lineage>
        <taxon>Bacteria</taxon>
        <taxon>Bacillati</taxon>
        <taxon>Actinomycetota</taxon>
        <taxon>Actinomycetes</taxon>
        <taxon>Kitasatosporales</taxon>
        <taxon>Streptomycetaceae</taxon>
        <taxon>Streptomyces</taxon>
    </lineage>
</organism>